<dbReference type="OrthoDB" id="5919627at2759"/>
<feature type="transmembrane region" description="Helical" evidence="1">
    <location>
        <begin position="46"/>
        <end position="70"/>
    </location>
</feature>
<gene>
    <name evidence="2" type="ORF">T11_17943</name>
</gene>
<organism evidence="2 3">
    <name type="scientific">Trichinella zimbabwensis</name>
    <dbReference type="NCBI Taxonomy" id="268475"/>
    <lineage>
        <taxon>Eukaryota</taxon>
        <taxon>Metazoa</taxon>
        <taxon>Ecdysozoa</taxon>
        <taxon>Nematoda</taxon>
        <taxon>Enoplea</taxon>
        <taxon>Dorylaimia</taxon>
        <taxon>Trichinellida</taxon>
        <taxon>Trichinellidae</taxon>
        <taxon>Trichinella</taxon>
    </lineage>
</organism>
<dbReference type="Proteomes" id="UP000055024">
    <property type="component" value="Unassembled WGS sequence"/>
</dbReference>
<proteinExistence type="predicted"/>
<keyword evidence="1" id="KW-0472">Membrane</keyword>
<reference evidence="2 3" key="1">
    <citation type="submission" date="2015-01" db="EMBL/GenBank/DDBJ databases">
        <title>Evolution of Trichinella species and genotypes.</title>
        <authorList>
            <person name="Korhonen P.K."/>
            <person name="Edoardo P."/>
            <person name="Giuseppe L.R."/>
            <person name="Gasser R.B."/>
        </authorList>
    </citation>
    <scope>NUCLEOTIDE SEQUENCE [LARGE SCALE GENOMIC DNA]</scope>
    <source>
        <strain evidence="2">ISS1029</strain>
    </source>
</reference>
<keyword evidence="3" id="KW-1185">Reference proteome</keyword>
<keyword evidence="1" id="KW-1133">Transmembrane helix</keyword>
<protein>
    <submittedName>
        <fullName evidence="2">Uncharacterized protein</fullName>
    </submittedName>
</protein>
<name>A0A0V1HVD2_9BILA</name>
<sequence length="107" mass="12278">MDSKAIRLLIAFFVLFPKNNYGYVLELYKAKNGSGNLNHEVVGKSAFGFFIPIVIIAVALLNLAALFYLLCIRLFMNFKKLYQHCCQFSPKDDEEKLLEFVDSTFLI</sequence>
<evidence type="ECO:0000313" key="2">
    <source>
        <dbReference type="EMBL" id="KRZ13589.1"/>
    </source>
</evidence>
<accession>A0A0V1HVD2</accession>
<evidence type="ECO:0000313" key="3">
    <source>
        <dbReference type="Proteomes" id="UP000055024"/>
    </source>
</evidence>
<dbReference type="EMBL" id="JYDP01000031">
    <property type="protein sequence ID" value="KRZ13589.1"/>
    <property type="molecule type" value="Genomic_DNA"/>
</dbReference>
<keyword evidence="1" id="KW-0812">Transmembrane</keyword>
<evidence type="ECO:0000256" key="1">
    <source>
        <dbReference type="SAM" id="Phobius"/>
    </source>
</evidence>
<dbReference type="AlphaFoldDB" id="A0A0V1HVD2"/>
<comment type="caution">
    <text evidence="2">The sequence shown here is derived from an EMBL/GenBank/DDBJ whole genome shotgun (WGS) entry which is preliminary data.</text>
</comment>